<dbReference type="AlphaFoldDB" id="A0A2W6MXK6"/>
<organism evidence="1 2">
    <name type="scientific">Helicobacter valdiviensis</name>
    <dbReference type="NCBI Taxonomy" id="1458358"/>
    <lineage>
        <taxon>Bacteria</taxon>
        <taxon>Pseudomonadati</taxon>
        <taxon>Campylobacterota</taxon>
        <taxon>Epsilonproteobacteria</taxon>
        <taxon>Campylobacterales</taxon>
        <taxon>Helicobacteraceae</taxon>
        <taxon>Helicobacter</taxon>
    </lineage>
</organism>
<keyword evidence="2" id="KW-1185">Reference proteome</keyword>
<comment type="caution">
    <text evidence="1">The sequence shown here is derived from an EMBL/GenBank/DDBJ whole genome shotgun (WGS) entry which is preliminary data.</text>
</comment>
<dbReference type="InterPro" id="IPR038706">
    <property type="entry name" value="Type_VI_SciN-like_sf"/>
</dbReference>
<dbReference type="OrthoDB" id="5360261at2"/>
<dbReference type="Pfam" id="PF12790">
    <property type="entry name" value="T6SS-SciN"/>
    <property type="match status" value="1"/>
</dbReference>
<protein>
    <submittedName>
        <fullName evidence="1">Type VI secretion system-associated lipoprotein</fullName>
    </submittedName>
</protein>
<dbReference type="EMBL" id="NBIU01000018">
    <property type="protein sequence ID" value="PZT47928.1"/>
    <property type="molecule type" value="Genomic_DNA"/>
</dbReference>
<keyword evidence="1" id="KW-0449">Lipoprotein</keyword>
<evidence type="ECO:0000313" key="1">
    <source>
        <dbReference type="EMBL" id="PZT47928.1"/>
    </source>
</evidence>
<gene>
    <name evidence="1" type="ORF">B6S12_06620</name>
</gene>
<dbReference type="Gene3D" id="2.60.40.4150">
    <property type="entry name" value="Type VI secretion system, lipoprotein SciN"/>
    <property type="match status" value="1"/>
</dbReference>
<name>A0A2W6MXK6_9HELI</name>
<dbReference type="InterPro" id="IPR017734">
    <property type="entry name" value="T6SS_SciN"/>
</dbReference>
<dbReference type="Proteomes" id="UP000249746">
    <property type="component" value="Unassembled WGS sequence"/>
</dbReference>
<proteinExistence type="predicted"/>
<dbReference type="NCBIfam" id="TIGR03352">
    <property type="entry name" value="VI_chp_3"/>
    <property type="match status" value="1"/>
</dbReference>
<reference evidence="1 2" key="1">
    <citation type="submission" date="2017-03" db="EMBL/GenBank/DDBJ databases">
        <title>Genomic and clinical evidence uncovers the enterohepatic species Helicobacter valdiviensis as a potential human intestinal pathogen.</title>
        <authorList>
            <person name="Fresia P."/>
            <person name="Jara R."/>
            <person name="Sierra R."/>
            <person name="Ferres I."/>
            <person name="Greif G."/>
            <person name="Iraola G."/>
            <person name="Collado L."/>
        </authorList>
    </citation>
    <scope>NUCLEOTIDE SEQUENCE [LARGE SCALE GENOMIC DNA]</scope>
    <source>
        <strain evidence="1 2">WBE14</strain>
    </source>
</reference>
<sequence length="145" mass="16218">MNILLLVIACLFVACSSKVDVQISNQENSNLNNRLDDVPLTLIVYQLKDIKKFEKASDIDLFTREDGVLGKDKIDSIKMQIAPKDNLIAVNIEDEEVPYIGILVLFANSGKKITKIWAKTSEATGFWLGSKKLEFKITKDGISKN</sequence>
<evidence type="ECO:0000313" key="2">
    <source>
        <dbReference type="Proteomes" id="UP000249746"/>
    </source>
</evidence>
<accession>A0A2W6MXK6</accession>